<protein>
    <submittedName>
        <fullName evidence="1">Putative Fe-S protein YdhL (DUF1289 family)</fullName>
    </submittedName>
</protein>
<name>A0A7X0EF31_9PROT</name>
<reference evidence="1 2" key="1">
    <citation type="submission" date="2020-08" db="EMBL/GenBank/DDBJ databases">
        <title>Genomic Encyclopedia of Type Strains, Phase IV (KMG-IV): sequencing the most valuable type-strain genomes for metagenomic binning, comparative biology and taxonomic classification.</title>
        <authorList>
            <person name="Goeker M."/>
        </authorList>
    </citation>
    <scope>NUCLEOTIDE SEQUENCE [LARGE SCALE GENOMIC DNA]</scope>
    <source>
        <strain evidence="1 2">DSM 22198</strain>
    </source>
</reference>
<organism evidence="1 2">
    <name type="scientific">Nitrospirillum iridis</name>
    <dbReference type="NCBI Taxonomy" id="765888"/>
    <lineage>
        <taxon>Bacteria</taxon>
        <taxon>Pseudomonadati</taxon>
        <taxon>Pseudomonadota</taxon>
        <taxon>Alphaproteobacteria</taxon>
        <taxon>Rhodospirillales</taxon>
        <taxon>Azospirillaceae</taxon>
        <taxon>Nitrospirillum</taxon>
    </lineage>
</organism>
<dbReference type="PANTHER" id="PTHR35175">
    <property type="entry name" value="DUF1289 DOMAIN-CONTAINING PROTEIN"/>
    <property type="match status" value="1"/>
</dbReference>
<keyword evidence="2" id="KW-1185">Reference proteome</keyword>
<evidence type="ECO:0000313" key="1">
    <source>
        <dbReference type="EMBL" id="MBB6252661.1"/>
    </source>
</evidence>
<dbReference type="Pfam" id="PF06945">
    <property type="entry name" value="DUF1289"/>
    <property type="match status" value="1"/>
</dbReference>
<dbReference type="InterPro" id="IPR010710">
    <property type="entry name" value="DUF1289"/>
</dbReference>
<proteinExistence type="predicted"/>
<comment type="caution">
    <text evidence="1">The sequence shown here is derived from an EMBL/GenBank/DDBJ whole genome shotgun (WGS) entry which is preliminary data.</text>
</comment>
<accession>A0A7X0EF31</accession>
<dbReference type="EMBL" id="JACIIZ010000008">
    <property type="protein sequence ID" value="MBB6252661.1"/>
    <property type="molecule type" value="Genomic_DNA"/>
</dbReference>
<dbReference type="PANTHER" id="PTHR35175:SF2">
    <property type="entry name" value="DUF1289 DOMAIN-CONTAINING PROTEIN"/>
    <property type="match status" value="1"/>
</dbReference>
<dbReference type="RefSeq" id="WP_184802280.1">
    <property type="nucleotide sequence ID" value="NZ_JACIIZ010000008.1"/>
</dbReference>
<dbReference type="AlphaFoldDB" id="A0A7X0EF31"/>
<sequence length="79" mass="8942">MTDTPRPDPDDHVASPCTRVCRVDARTGLCAGCLRTLEEITHWGGMAADQRRAVLACLPERREATRANRRWRHAVRFGK</sequence>
<evidence type="ECO:0000313" key="2">
    <source>
        <dbReference type="Proteomes" id="UP000539175"/>
    </source>
</evidence>
<dbReference type="Proteomes" id="UP000539175">
    <property type="component" value="Unassembled WGS sequence"/>
</dbReference>
<gene>
    <name evidence="1" type="ORF">FHS74_003221</name>
</gene>